<dbReference type="AlphaFoldDB" id="A0A5J9TAW9"/>
<gene>
    <name evidence="2" type="ORF">EJB05_41843</name>
</gene>
<protein>
    <submittedName>
        <fullName evidence="2">Uncharacterized protein</fullName>
    </submittedName>
</protein>
<feature type="region of interest" description="Disordered" evidence="1">
    <location>
        <begin position="75"/>
        <end position="110"/>
    </location>
</feature>
<dbReference type="Proteomes" id="UP000324897">
    <property type="component" value="Chromosome 3"/>
</dbReference>
<accession>A0A5J9TAW9</accession>
<sequence>MSTAQLDLVLRPHGAPSTSIKDSLSESDSLSCLWFGELVPLGLAATETIQKRLMPSATRPWSTMWVAANGCSRTTTELTLSPKPKPGSLPNTPELARPSPPGSSSPPACGLRLGSFRSSSRMNASSCNSDGHFFIFSGRVLLDW</sequence>
<dbReference type="Gramene" id="TVU08439">
    <property type="protein sequence ID" value="TVU08439"/>
    <property type="gene ID" value="EJB05_41843"/>
</dbReference>
<feature type="non-terminal residue" evidence="2">
    <location>
        <position position="1"/>
    </location>
</feature>
<evidence type="ECO:0000313" key="2">
    <source>
        <dbReference type="EMBL" id="TVU08439.1"/>
    </source>
</evidence>
<evidence type="ECO:0000256" key="1">
    <source>
        <dbReference type="SAM" id="MobiDB-lite"/>
    </source>
</evidence>
<organism evidence="2 3">
    <name type="scientific">Eragrostis curvula</name>
    <name type="common">weeping love grass</name>
    <dbReference type="NCBI Taxonomy" id="38414"/>
    <lineage>
        <taxon>Eukaryota</taxon>
        <taxon>Viridiplantae</taxon>
        <taxon>Streptophyta</taxon>
        <taxon>Embryophyta</taxon>
        <taxon>Tracheophyta</taxon>
        <taxon>Spermatophyta</taxon>
        <taxon>Magnoliopsida</taxon>
        <taxon>Liliopsida</taxon>
        <taxon>Poales</taxon>
        <taxon>Poaceae</taxon>
        <taxon>PACMAD clade</taxon>
        <taxon>Chloridoideae</taxon>
        <taxon>Eragrostideae</taxon>
        <taxon>Eragrostidinae</taxon>
        <taxon>Eragrostis</taxon>
    </lineage>
</organism>
<dbReference type="EMBL" id="RWGY01000039">
    <property type="protein sequence ID" value="TVU08439.1"/>
    <property type="molecule type" value="Genomic_DNA"/>
</dbReference>
<proteinExistence type="predicted"/>
<evidence type="ECO:0000313" key="3">
    <source>
        <dbReference type="Proteomes" id="UP000324897"/>
    </source>
</evidence>
<keyword evidence="3" id="KW-1185">Reference proteome</keyword>
<name>A0A5J9TAW9_9POAL</name>
<reference evidence="2 3" key="1">
    <citation type="journal article" date="2019" name="Sci. Rep.">
        <title>A high-quality genome of Eragrostis curvula grass provides insights into Poaceae evolution and supports new strategies to enhance forage quality.</title>
        <authorList>
            <person name="Carballo J."/>
            <person name="Santos B.A.C.M."/>
            <person name="Zappacosta D."/>
            <person name="Garbus I."/>
            <person name="Selva J.P."/>
            <person name="Gallo C.A."/>
            <person name="Diaz A."/>
            <person name="Albertini E."/>
            <person name="Caccamo M."/>
            <person name="Echenique V."/>
        </authorList>
    </citation>
    <scope>NUCLEOTIDE SEQUENCE [LARGE SCALE GENOMIC DNA]</scope>
    <source>
        <strain evidence="3">cv. Victoria</strain>
        <tissue evidence="2">Leaf</tissue>
    </source>
</reference>
<comment type="caution">
    <text evidence="2">The sequence shown here is derived from an EMBL/GenBank/DDBJ whole genome shotgun (WGS) entry which is preliminary data.</text>
</comment>